<dbReference type="Proteomes" id="UP000018936">
    <property type="component" value="Unassembled WGS sequence"/>
</dbReference>
<dbReference type="EMBL" id="AZIM01000336">
    <property type="protein sequence ID" value="ETE71655.1"/>
    <property type="molecule type" value="Genomic_DNA"/>
</dbReference>
<dbReference type="SUPFAM" id="SSF53474">
    <property type="entry name" value="alpha/beta-Hydrolases"/>
    <property type="match status" value="2"/>
</dbReference>
<feature type="domain" description="Dienelactone hydrolase" evidence="5">
    <location>
        <begin position="216"/>
        <end position="429"/>
    </location>
</feature>
<dbReference type="ESTHER" id="ophha-v8pbf0.2">
    <property type="family name" value="CMBL"/>
</dbReference>
<dbReference type="InterPro" id="IPR002925">
    <property type="entry name" value="Dienelactn_hydro"/>
</dbReference>
<evidence type="ECO:0000256" key="3">
    <source>
        <dbReference type="ARBA" id="ARBA00014180"/>
    </source>
</evidence>
<dbReference type="InterPro" id="IPR042946">
    <property type="entry name" value="CMBL"/>
</dbReference>
<feature type="domain" description="Dienelactone hydrolase" evidence="5">
    <location>
        <begin position="30"/>
        <end position="186"/>
    </location>
</feature>
<comment type="subcellular location">
    <subcellularLocation>
        <location evidence="1">Cytoplasm</location>
        <location evidence="1">Cytosol</location>
    </subcellularLocation>
</comment>
<gene>
    <name evidence="6" type="primary">cmbl</name>
    <name evidence="6" type="ORF">L345_02531</name>
</gene>
<sequence length="431" mass="49582">MASGDLPFQYDIGRRRNYEGRGQEVQIQNIKAYVCQPASDTNKAVILVHDIFGWQFPDTRYVADIIASNGYTIICPDFFLGKVPWTPNDHWQNFGDWLKDRDPMKVDKTVDTVLKYLKEQYNAIKIGIVGFSWGGMAVHHVMLTNPELKAGVSLYGIIRDSETRYNLLNPTFFIFGEKDHTISLKQMAEKPKFCPCDLGDVFDYQPLGYEVSIEHIKAYVKKPSFHTNAAVLVIHDIFGWQLPNLRYIADLVASSGYITICPDFFKGGDPWKPSNDISQLNEWLKTRDPKNIDREIGVVLKYLKEECNVTRIGVIGFCWGGSAVHHLMLNYFIFSAGVSIYGVVNLMEDNFNLKNPTYFIVAEKDEYIPLDQITQLTKKLEQQCKVDFEVKIYPGQTHGFVHRKKEDINPQDKPYIEEARKDMLAWLCKYI</sequence>
<organism evidence="6 7">
    <name type="scientific">Ophiophagus hannah</name>
    <name type="common">King cobra</name>
    <name type="synonym">Naja hannah</name>
    <dbReference type="NCBI Taxonomy" id="8665"/>
    <lineage>
        <taxon>Eukaryota</taxon>
        <taxon>Metazoa</taxon>
        <taxon>Chordata</taxon>
        <taxon>Craniata</taxon>
        <taxon>Vertebrata</taxon>
        <taxon>Euteleostomi</taxon>
        <taxon>Lepidosauria</taxon>
        <taxon>Squamata</taxon>
        <taxon>Bifurcata</taxon>
        <taxon>Unidentata</taxon>
        <taxon>Episquamata</taxon>
        <taxon>Toxicofera</taxon>
        <taxon>Serpentes</taxon>
        <taxon>Colubroidea</taxon>
        <taxon>Elapidae</taxon>
        <taxon>Elapinae</taxon>
        <taxon>Ophiophagus</taxon>
    </lineage>
</organism>
<protein>
    <recommendedName>
        <fullName evidence="3">Carboxymethylenebutenolidase homolog</fullName>
    </recommendedName>
</protein>
<keyword evidence="7" id="KW-1185">Reference proteome</keyword>
<comment type="similarity">
    <text evidence="2">Belongs to the dienelactone hydrolase family.</text>
</comment>
<name>V8PBF0_OPHHA</name>
<dbReference type="PANTHER" id="PTHR46812:SF3">
    <property type="entry name" value="CARBOXYMETHYLENEBUTENOLIDASE HOMOLOG"/>
    <property type="match status" value="1"/>
</dbReference>
<dbReference type="InterPro" id="IPR029058">
    <property type="entry name" value="AB_hydrolase_fold"/>
</dbReference>
<keyword evidence="4" id="KW-0963">Cytoplasm</keyword>
<dbReference type="PANTHER" id="PTHR46812">
    <property type="entry name" value="CARBOXYMETHYLENEBUTENOLIDASE HOMOLOG"/>
    <property type="match status" value="1"/>
</dbReference>
<dbReference type="GO" id="GO:0016787">
    <property type="term" value="F:hydrolase activity"/>
    <property type="evidence" value="ECO:0007669"/>
    <property type="project" value="InterPro"/>
</dbReference>
<dbReference type="FunFam" id="3.40.50.1820:FF:000178">
    <property type="entry name" value="Carboxymethylenebutenolidase homolog"/>
    <property type="match status" value="1"/>
</dbReference>
<evidence type="ECO:0000313" key="7">
    <source>
        <dbReference type="Proteomes" id="UP000018936"/>
    </source>
</evidence>
<dbReference type="OrthoDB" id="17560at2759"/>
<evidence type="ECO:0000259" key="5">
    <source>
        <dbReference type="Pfam" id="PF01738"/>
    </source>
</evidence>
<accession>V8PBF0</accession>
<evidence type="ECO:0000313" key="6">
    <source>
        <dbReference type="EMBL" id="ETE71655.1"/>
    </source>
</evidence>
<evidence type="ECO:0000256" key="2">
    <source>
        <dbReference type="ARBA" id="ARBA00008456"/>
    </source>
</evidence>
<evidence type="ECO:0000256" key="1">
    <source>
        <dbReference type="ARBA" id="ARBA00004514"/>
    </source>
</evidence>
<dbReference type="Gene3D" id="3.40.50.1820">
    <property type="entry name" value="alpha/beta hydrolase"/>
    <property type="match status" value="2"/>
</dbReference>
<dbReference type="GO" id="GO:0005829">
    <property type="term" value="C:cytosol"/>
    <property type="evidence" value="ECO:0007669"/>
    <property type="project" value="UniProtKB-SubCell"/>
</dbReference>
<feature type="non-terminal residue" evidence="6">
    <location>
        <position position="1"/>
    </location>
</feature>
<dbReference type="Pfam" id="PF01738">
    <property type="entry name" value="DLH"/>
    <property type="match status" value="2"/>
</dbReference>
<reference evidence="6 7" key="1">
    <citation type="journal article" date="2013" name="Proc. Natl. Acad. Sci. U.S.A.">
        <title>The king cobra genome reveals dynamic gene evolution and adaptation in the snake venom system.</title>
        <authorList>
            <person name="Vonk F.J."/>
            <person name="Casewell N.R."/>
            <person name="Henkel C.V."/>
            <person name="Heimberg A.M."/>
            <person name="Jansen H.J."/>
            <person name="McCleary R.J."/>
            <person name="Kerkkamp H.M."/>
            <person name="Vos R.A."/>
            <person name="Guerreiro I."/>
            <person name="Calvete J.J."/>
            <person name="Wuster W."/>
            <person name="Woods A.E."/>
            <person name="Logan J.M."/>
            <person name="Harrison R.A."/>
            <person name="Castoe T.A."/>
            <person name="de Koning A.P."/>
            <person name="Pollock D.D."/>
            <person name="Yandell M."/>
            <person name="Calderon D."/>
            <person name="Renjifo C."/>
            <person name="Currier R.B."/>
            <person name="Salgado D."/>
            <person name="Pla D."/>
            <person name="Sanz L."/>
            <person name="Hyder A.S."/>
            <person name="Ribeiro J.M."/>
            <person name="Arntzen J.W."/>
            <person name="van den Thillart G.E."/>
            <person name="Boetzer M."/>
            <person name="Pirovano W."/>
            <person name="Dirks R.P."/>
            <person name="Spaink H.P."/>
            <person name="Duboule D."/>
            <person name="McGlinn E."/>
            <person name="Kini R.M."/>
            <person name="Richardson M.K."/>
        </authorList>
    </citation>
    <scope>NUCLEOTIDE SEQUENCE</scope>
    <source>
        <tissue evidence="6">Blood</tissue>
    </source>
</reference>
<proteinExistence type="inferred from homology"/>
<comment type="caution">
    <text evidence="6">The sequence shown here is derived from an EMBL/GenBank/DDBJ whole genome shotgun (WGS) entry which is preliminary data.</text>
</comment>
<dbReference type="AlphaFoldDB" id="V8PBF0"/>
<evidence type="ECO:0000256" key="4">
    <source>
        <dbReference type="ARBA" id="ARBA00022490"/>
    </source>
</evidence>